<keyword evidence="8 9" id="KW-0472">Membrane</keyword>
<proteinExistence type="inferred from homology"/>
<dbReference type="InterPro" id="IPR006240">
    <property type="entry name" value="CysQ"/>
</dbReference>
<organism evidence="11 12">
    <name type="scientific">Dyadobacter jiangsuensis</name>
    <dbReference type="NCBI Taxonomy" id="1591085"/>
    <lineage>
        <taxon>Bacteria</taxon>
        <taxon>Pseudomonadati</taxon>
        <taxon>Bacteroidota</taxon>
        <taxon>Cytophagia</taxon>
        <taxon>Cytophagales</taxon>
        <taxon>Spirosomataceae</taxon>
        <taxon>Dyadobacter</taxon>
    </lineage>
</organism>
<keyword evidence="3 9" id="KW-1003">Cell membrane</keyword>
<feature type="binding site" evidence="9">
    <location>
        <position position="92"/>
    </location>
    <ligand>
        <name>Mg(2+)</name>
        <dbReference type="ChEBI" id="CHEBI:18420"/>
        <label>2</label>
    </ligand>
</feature>
<feature type="binding site" evidence="9">
    <location>
        <position position="89"/>
    </location>
    <ligand>
        <name>Mg(2+)</name>
        <dbReference type="ChEBI" id="CHEBI:18420"/>
        <label>2</label>
    </ligand>
</feature>
<dbReference type="PRINTS" id="PR00377">
    <property type="entry name" value="IMPHPHTASES"/>
</dbReference>
<feature type="binding site" evidence="9">
    <location>
        <position position="214"/>
    </location>
    <ligand>
        <name>Mg(2+)</name>
        <dbReference type="ChEBI" id="CHEBI:18420"/>
        <label>2</label>
    </ligand>
</feature>
<feature type="binding site" evidence="9">
    <location>
        <position position="69"/>
    </location>
    <ligand>
        <name>substrate</name>
    </ligand>
</feature>
<dbReference type="InterPro" id="IPR000760">
    <property type="entry name" value="Inositol_monophosphatase-like"/>
</dbReference>
<dbReference type="FunFam" id="3.30.540.10:FF:000007">
    <property type="entry name" value="3'(2'),5'-bisphosphate nucleotidase CysQ"/>
    <property type="match status" value="1"/>
</dbReference>
<dbReference type="InterPro" id="IPR050725">
    <property type="entry name" value="CysQ/Inositol_MonoPase"/>
</dbReference>
<keyword evidence="12" id="KW-1185">Reference proteome</keyword>
<feature type="binding site" evidence="10">
    <location>
        <position position="89"/>
    </location>
    <ligand>
        <name>Mg(2+)</name>
        <dbReference type="ChEBI" id="CHEBI:18420"/>
        <label>1</label>
        <note>catalytic</note>
    </ligand>
</feature>
<dbReference type="GO" id="GO:0005886">
    <property type="term" value="C:plasma membrane"/>
    <property type="evidence" value="ECO:0007669"/>
    <property type="project" value="UniProtKB-SubCell"/>
</dbReference>
<feature type="binding site" evidence="9">
    <location>
        <position position="69"/>
    </location>
    <ligand>
        <name>Mg(2+)</name>
        <dbReference type="ChEBI" id="CHEBI:18420"/>
        <label>1</label>
    </ligand>
</feature>
<dbReference type="HAMAP" id="MF_02095">
    <property type="entry name" value="CysQ"/>
    <property type="match status" value="1"/>
</dbReference>
<dbReference type="PROSITE" id="PS00629">
    <property type="entry name" value="IMP_1"/>
    <property type="match status" value="1"/>
</dbReference>
<feature type="binding site" evidence="9">
    <location>
        <position position="91"/>
    </location>
    <ligand>
        <name>Mg(2+)</name>
        <dbReference type="ChEBI" id="CHEBI:18420"/>
        <label>1</label>
    </ligand>
</feature>
<dbReference type="InterPro" id="IPR020583">
    <property type="entry name" value="Inositol_monoP_metal-BS"/>
</dbReference>
<dbReference type="EC" id="3.1.3.7" evidence="9"/>
<comment type="catalytic activity">
    <reaction evidence="1 9">
        <text>adenosine 3',5'-bisphosphate + H2O = AMP + phosphate</text>
        <dbReference type="Rhea" id="RHEA:10040"/>
        <dbReference type="ChEBI" id="CHEBI:15377"/>
        <dbReference type="ChEBI" id="CHEBI:43474"/>
        <dbReference type="ChEBI" id="CHEBI:58343"/>
        <dbReference type="ChEBI" id="CHEBI:456215"/>
        <dbReference type="EC" id="3.1.3.7"/>
    </reaction>
</comment>
<dbReference type="GO" id="GO:0050427">
    <property type="term" value="P:3'-phosphoadenosine 5'-phosphosulfate metabolic process"/>
    <property type="evidence" value="ECO:0007669"/>
    <property type="project" value="TreeGrafter"/>
</dbReference>
<sequence length="254" mass="27596">MMQIDIHILPAIAREAGDAIMRIYNDPAKSGEVENKADDSPLTLADKASHEVIVAALAEHFPGIPIMSEEGRNIPFEERKNWHTYWCVDPLDGTKEFVKRNGEFTVNIALIRDRTPVMGVIYVPVTGITYYADQAGGAWKTDAAGNAARLQTSHADAGWTAVGSRSHGSPEEAAVLARYPVTNQVSVGSSIKFCFIAEGLAHIYFRQGPTMEWDTAAGQAILECSGGKMTTASGEPFLYNKESLLNGSFLCLCQ</sequence>
<dbReference type="Gene3D" id="3.30.540.10">
    <property type="entry name" value="Fructose-1,6-Bisphosphatase, subunit A, domain 1"/>
    <property type="match status" value="1"/>
</dbReference>
<dbReference type="Proteomes" id="UP000241964">
    <property type="component" value="Unassembled WGS sequence"/>
</dbReference>
<evidence type="ECO:0000256" key="1">
    <source>
        <dbReference type="ARBA" id="ARBA00001625"/>
    </source>
</evidence>
<accession>A0A2P8GIT8</accession>
<keyword evidence="4" id="KW-0997">Cell inner membrane</keyword>
<evidence type="ECO:0000256" key="10">
    <source>
        <dbReference type="PIRSR" id="PIRSR600760-2"/>
    </source>
</evidence>
<dbReference type="Gene3D" id="3.40.190.80">
    <property type="match status" value="1"/>
</dbReference>
<feature type="binding site" evidence="9">
    <location>
        <position position="214"/>
    </location>
    <ligand>
        <name>substrate</name>
    </ligand>
</feature>
<keyword evidence="6 9" id="KW-0378">Hydrolase</keyword>
<dbReference type="PROSITE" id="PS00630">
    <property type="entry name" value="IMP_2"/>
    <property type="match status" value="1"/>
</dbReference>
<dbReference type="GO" id="GO:0000287">
    <property type="term" value="F:magnesium ion binding"/>
    <property type="evidence" value="ECO:0007669"/>
    <property type="project" value="UniProtKB-UniRule"/>
</dbReference>
<reference evidence="11 12" key="1">
    <citation type="submission" date="2018-03" db="EMBL/GenBank/DDBJ databases">
        <title>Genomic Encyclopedia of Archaeal and Bacterial Type Strains, Phase II (KMG-II): from individual species to whole genera.</title>
        <authorList>
            <person name="Goeker M."/>
        </authorList>
    </citation>
    <scope>NUCLEOTIDE SEQUENCE [LARGE SCALE GENOMIC DNA]</scope>
    <source>
        <strain evidence="11 12">DSM 29057</strain>
    </source>
</reference>
<dbReference type="SUPFAM" id="SSF56655">
    <property type="entry name" value="Carbohydrate phosphatase"/>
    <property type="match status" value="1"/>
</dbReference>
<evidence type="ECO:0000256" key="8">
    <source>
        <dbReference type="ARBA" id="ARBA00023136"/>
    </source>
</evidence>
<dbReference type="PANTHER" id="PTHR43028">
    <property type="entry name" value="3'(2'),5'-BISPHOSPHATE NUCLEOTIDASE 1"/>
    <property type="match status" value="1"/>
</dbReference>
<dbReference type="GO" id="GO:0046854">
    <property type="term" value="P:phosphatidylinositol phosphate biosynthetic process"/>
    <property type="evidence" value="ECO:0007669"/>
    <property type="project" value="InterPro"/>
</dbReference>
<evidence type="ECO:0000313" key="12">
    <source>
        <dbReference type="Proteomes" id="UP000241964"/>
    </source>
</evidence>
<feature type="binding site" evidence="10">
    <location>
        <position position="92"/>
    </location>
    <ligand>
        <name>Mg(2+)</name>
        <dbReference type="ChEBI" id="CHEBI:18420"/>
        <label>1</label>
        <note>catalytic</note>
    </ligand>
</feature>
<feature type="binding site" evidence="10">
    <location>
        <position position="69"/>
    </location>
    <ligand>
        <name>Mg(2+)</name>
        <dbReference type="ChEBI" id="CHEBI:18420"/>
        <label>1</label>
        <note>catalytic</note>
    </ligand>
</feature>
<evidence type="ECO:0000256" key="7">
    <source>
        <dbReference type="ARBA" id="ARBA00022842"/>
    </source>
</evidence>
<feature type="binding site" evidence="9">
    <location>
        <begin position="91"/>
        <end position="94"/>
    </location>
    <ligand>
        <name>substrate</name>
    </ligand>
</feature>
<evidence type="ECO:0000256" key="4">
    <source>
        <dbReference type="ARBA" id="ARBA00022519"/>
    </source>
</evidence>
<feature type="binding site" evidence="10">
    <location>
        <position position="91"/>
    </location>
    <ligand>
        <name>Mg(2+)</name>
        <dbReference type="ChEBI" id="CHEBI:18420"/>
        <label>1</label>
        <note>catalytic</note>
    </ligand>
</feature>
<gene>
    <name evidence="9" type="primary">cysQ</name>
    <name evidence="11" type="ORF">CLV60_101226</name>
</gene>
<comment type="cofactor">
    <cofactor evidence="9 10">
        <name>Mg(2+)</name>
        <dbReference type="ChEBI" id="CHEBI:18420"/>
    </cofactor>
</comment>
<dbReference type="CDD" id="cd01638">
    <property type="entry name" value="CysQ"/>
    <property type="match status" value="1"/>
</dbReference>
<protein>
    <recommendedName>
        <fullName evidence="9">3'(2'),5'-bisphosphate nucleotidase CysQ</fullName>
        <ecNumber evidence="9">3.1.3.7</ecNumber>
    </recommendedName>
    <alternativeName>
        <fullName evidence="9">3'(2'),5-bisphosphonucleoside 3'(2')-phosphohydrolase</fullName>
    </alternativeName>
    <alternativeName>
        <fullName evidence="9">3'-phosphoadenosine 5'-phosphate phosphatase</fullName>
        <shortName evidence="9">PAP phosphatase</shortName>
    </alternativeName>
</protein>
<dbReference type="RefSeq" id="WP_310589256.1">
    <property type="nucleotide sequence ID" value="NZ_PYAS01000001.1"/>
</dbReference>
<comment type="similarity">
    <text evidence="2 9">Belongs to the inositol monophosphatase superfamily. CysQ family.</text>
</comment>
<comment type="caution">
    <text evidence="11">The sequence shown here is derived from an EMBL/GenBank/DDBJ whole genome shotgun (WGS) entry which is preliminary data.</text>
</comment>
<feature type="binding site" evidence="10">
    <location>
        <position position="214"/>
    </location>
    <ligand>
        <name>Mg(2+)</name>
        <dbReference type="ChEBI" id="CHEBI:18420"/>
        <label>1</label>
        <note>catalytic</note>
    </ligand>
</feature>
<dbReference type="Pfam" id="PF00459">
    <property type="entry name" value="Inositol_P"/>
    <property type="match status" value="1"/>
</dbReference>
<dbReference type="PANTHER" id="PTHR43028:SF5">
    <property type="entry name" value="3'(2'),5'-BISPHOSPHATE NUCLEOTIDASE 1"/>
    <property type="match status" value="1"/>
</dbReference>
<evidence type="ECO:0000256" key="5">
    <source>
        <dbReference type="ARBA" id="ARBA00022723"/>
    </source>
</evidence>
<comment type="subcellular location">
    <subcellularLocation>
        <location evidence="9">Cell membrane</location>
        <topology evidence="9">Peripheral membrane protein</topology>
        <orientation evidence="9">Cytoplasmic side</orientation>
    </subcellularLocation>
</comment>
<dbReference type="GO" id="GO:0008441">
    <property type="term" value="F:3'(2'),5'-bisphosphate nucleotidase activity"/>
    <property type="evidence" value="ECO:0007669"/>
    <property type="project" value="UniProtKB-UniRule"/>
</dbReference>
<evidence type="ECO:0000256" key="2">
    <source>
        <dbReference type="ARBA" id="ARBA00005289"/>
    </source>
</evidence>
<dbReference type="GO" id="GO:0000103">
    <property type="term" value="P:sulfate assimilation"/>
    <property type="evidence" value="ECO:0007669"/>
    <property type="project" value="TreeGrafter"/>
</dbReference>
<dbReference type="InterPro" id="IPR020550">
    <property type="entry name" value="Inositol_monophosphatase_CS"/>
</dbReference>
<name>A0A2P8GIT8_9BACT</name>
<feature type="binding site" evidence="9">
    <location>
        <position position="89"/>
    </location>
    <ligand>
        <name>Mg(2+)</name>
        <dbReference type="ChEBI" id="CHEBI:18420"/>
        <label>1</label>
    </ligand>
</feature>
<evidence type="ECO:0000256" key="6">
    <source>
        <dbReference type="ARBA" id="ARBA00022801"/>
    </source>
</evidence>
<comment type="function">
    <text evidence="9">Converts adenosine-3',5'-bisphosphate (PAP) to AMP.</text>
</comment>
<dbReference type="NCBIfam" id="TIGR01331">
    <property type="entry name" value="bisphos_cysQ"/>
    <property type="match status" value="1"/>
</dbReference>
<dbReference type="EMBL" id="PYAS01000001">
    <property type="protein sequence ID" value="PSL33857.1"/>
    <property type="molecule type" value="Genomic_DNA"/>
</dbReference>
<keyword evidence="7 9" id="KW-0460">Magnesium</keyword>
<evidence type="ECO:0000256" key="9">
    <source>
        <dbReference type="HAMAP-Rule" id="MF_02095"/>
    </source>
</evidence>
<keyword evidence="5 9" id="KW-0479">Metal-binding</keyword>
<evidence type="ECO:0000256" key="3">
    <source>
        <dbReference type="ARBA" id="ARBA00022475"/>
    </source>
</evidence>
<dbReference type="AlphaFoldDB" id="A0A2P8GIT8"/>
<evidence type="ECO:0000313" key="11">
    <source>
        <dbReference type="EMBL" id="PSL33857.1"/>
    </source>
</evidence>